<evidence type="ECO:0000256" key="1">
    <source>
        <dbReference type="ARBA" id="ARBA00004377"/>
    </source>
</evidence>
<evidence type="ECO:0000256" key="5">
    <source>
        <dbReference type="ARBA" id="ARBA00022547"/>
    </source>
</evidence>
<evidence type="ECO:0000256" key="3">
    <source>
        <dbReference type="ARBA" id="ARBA00022448"/>
    </source>
</evidence>
<gene>
    <name evidence="15 18" type="primary">atpF</name>
    <name evidence="18" type="ORF">YBN1229_v1_3862</name>
</gene>
<comment type="subunit">
    <text evidence="14 15">F-type ATPases have 2 components, F(1) - the catalytic core - and F(0) - the membrane proton channel. F(1) has five subunits: alpha(3), beta(3), gamma(1), delta(1), epsilon(1). F(0) has three main subunits: a(1), b(2) and c(10-14). The alpha and beta chains form an alternating ring which encloses part of the gamma chain. F(1) is attached to F(0) by a central stalk formed by the gamma and epsilon chains, while a peripheral stalk is formed by the delta and b chains.</text>
</comment>
<keyword evidence="7 15" id="KW-0375">Hydrogen ion transport</keyword>
<dbReference type="AlphaFoldDB" id="A0A0D6JKD6"/>
<feature type="transmembrane region" description="Helical" evidence="15">
    <location>
        <begin position="6"/>
        <end position="23"/>
    </location>
</feature>
<evidence type="ECO:0000256" key="10">
    <source>
        <dbReference type="ARBA" id="ARBA00023136"/>
    </source>
</evidence>
<dbReference type="OrthoDB" id="8479836at2"/>
<dbReference type="CDD" id="cd06503">
    <property type="entry name" value="ATP-synt_Fo_b"/>
    <property type="match status" value="1"/>
</dbReference>
<dbReference type="GO" id="GO:0046961">
    <property type="term" value="F:proton-transporting ATPase activity, rotational mechanism"/>
    <property type="evidence" value="ECO:0007669"/>
    <property type="project" value="TreeGrafter"/>
</dbReference>
<keyword evidence="19" id="KW-1185">Reference proteome</keyword>
<evidence type="ECO:0000256" key="15">
    <source>
        <dbReference type="HAMAP-Rule" id="MF_01398"/>
    </source>
</evidence>
<dbReference type="EMBL" id="LN829119">
    <property type="protein sequence ID" value="CPR22429.1"/>
    <property type="molecule type" value="Genomic_DNA"/>
</dbReference>
<evidence type="ECO:0000256" key="9">
    <source>
        <dbReference type="ARBA" id="ARBA00023065"/>
    </source>
</evidence>
<dbReference type="Proteomes" id="UP000033187">
    <property type="component" value="Chromosome 1"/>
</dbReference>
<comment type="subcellular location">
    <subcellularLocation>
        <location evidence="1">Cell inner membrane</location>
        <topology evidence="1">Single-pass membrane protein</topology>
    </subcellularLocation>
    <subcellularLocation>
        <location evidence="15">Cell membrane</location>
        <topology evidence="15">Single-pass membrane protein</topology>
    </subcellularLocation>
</comment>
<keyword evidence="4 15" id="KW-1003">Cell membrane</keyword>
<evidence type="ECO:0000256" key="6">
    <source>
        <dbReference type="ARBA" id="ARBA00022692"/>
    </source>
</evidence>
<dbReference type="HAMAP" id="MF_01398">
    <property type="entry name" value="ATP_synth_b_bprime"/>
    <property type="match status" value="1"/>
</dbReference>
<dbReference type="PANTHER" id="PTHR33445:SF1">
    <property type="entry name" value="ATP SYNTHASE SUBUNIT B"/>
    <property type="match status" value="1"/>
</dbReference>
<keyword evidence="8 15" id="KW-1133">Transmembrane helix</keyword>
<dbReference type="PANTHER" id="PTHR33445">
    <property type="entry name" value="ATP SYNTHASE SUBUNIT B', CHLOROPLASTIC"/>
    <property type="match status" value="1"/>
</dbReference>
<keyword evidence="10 15" id="KW-0472">Membrane</keyword>
<evidence type="ECO:0000256" key="12">
    <source>
        <dbReference type="ARBA" id="ARBA00025198"/>
    </source>
</evidence>
<keyword evidence="17" id="KW-0175">Coiled coil</keyword>
<evidence type="ECO:0000313" key="19">
    <source>
        <dbReference type="Proteomes" id="UP000033187"/>
    </source>
</evidence>
<evidence type="ECO:0000256" key="8">
    <source>
        <dbReference type="ARBA" id="ARBA00022989"/>
    </source>
</evidence>
<reference evidence="19" key="1">
    <citation type="submission" date="2015-02" db="EMBL/GenBank/DDBJ databases">
        <authorList>
            <person name="Chooi Y.-H."/>
        </authorList>
    </citation>
    <scope>NUCLEOTIDE SEQUENCE [LARGE SCALE GENOMIC DNA]</scope>
    <source>
        <strain evidence="19">strain Y</strain>
    </source>
</reference>
<keyword evidence="5 15" id="KW-0138">CF(0)</keyword>
<keyword evidence="3 15" id="KW-0813">Transport</keyword>
<organism evidence="18 19">
    <name type="scientific">Candidatus Filomicrobium marinum</name>
    <dbReference type="NCBI Taxonomy" id="1608628"/>
    <lineage>
        <taxon>Bacteria</taxon>
        <taxon>Pseudomonadati</taxon>
        <taxon>Pseudomonadota</taxon>
        <taxon>Alphaproteobacteria</taxon>
        <taxon>Hyphomicrobiales</taxon>
        <taxon>Hyphomicrobiaceae</taxon>
        <taxon>Filomicrobium</taxon>
    </lineage>
</organism>
<evidence type="ECO:0000256" key="13">
    <source>
        <dbReference type="ARBA" id="ARBA00025614"/>
    </source>
</evidence>
<evidence type="ECO:0000256" key="14">
    <source>
        <dbReference type="ARBA" id="ARBA00025830"/>
    </source>
</evidence>
<evidence type="ECO:0000256" key="17">
    <source>
        <dbReference type="SAM" id="Coils"/>
    </source>
</evidence>
<dbReference type="RefSeq" id="WP_046479478.1">
    <property type="nucleotide sequence ID" value="NZ_LN829118.1"/>
</dbReference>
<feature type="coiled-coil region" evidence="17">
    <location>
        <begin position="33"/>
        <end position="115"/>
    </location>
</feature>
<comment type="similarity">
    <text evidence="2 15 16">Belongs to the ATPase B chain family.</text>
</comment>
<comment type="function">
    <text evidence="12 15">F(1)F(0) ATP synthase produces ATP from ADP in the presence of a proton or sodium gradient. F-type ATPases consist of two structural domains, F(1) containing the extramembraneous catalytic core and F(0) containing the membrane proton channel, linked together by a central stalk and a peripheral stalk. During catalysis, ATP synthesis in the catalytic domain of F(1) is coupled via a rotary mechanism of the central stalk subunits to proton translocation.</text>
</comment>
<dbReference type="Pfam" id="PF00430">
    <property type="entry name" value="ATP-synt_B"/>
    <property type="match status" value="1"/>
</dbReference>
<dbReference type="KEGG" id="fiy:BN1229_v1_3862"/>
<evidence type="ECO:0000256" key="2">
    <source>
        <dbReference type="ARBA" id="ARBA00005513"/>
    </source>
</evidence>
<dbReference type="KEGG" id="fil:BN1229_v1_3872"/>
<evidence type="ECO:0000256" key="16">
    <source>
        <dbReference type="RuleBase" id="RU003848"/>
    </source>
</evidence>
<dbReference type="InterPro" id="IPR002146">
    <property type="entry name" value="ATP_synth_b/b'su_bac/chlpt"/>
</dbReference>
<keyword evidence="11 15" id="KW-0066">ATP synthesis</keyword>
<evidence type="ECO:0000313" key="18">
    <source>
        <dbReference type="EMBL" id="CPR22429.1"/>
    </source>
</evidence>
<dbReference type="InterPro" id="IPR050059">
    <property type="entry name" value="ATP_synthase_B_chain"/>
</dbReference>
<dbReference type="GO" id="GO:0045259">
    <property type="term" value="C:proton-transporting ATP synthase complex"/>
    <property type="evidence" value="ECO:0007669"/>
    <property type="project" value="UniProtKB-KW"/>
</dbReference>
<comment type="function">
    <text evidence="13">Component of the F(0) channel, it forms part of the peripheral stalk, linking F(1) to F(0). The b'-subunit is a diverged and duplicated form of b found in plants and photosynthetic bacteria.</text>
</comment>
<sequence length="161" mass="18244">MLLSAEFWVLFSFIAFMAIVLYLRVPRTVGSALDNRADKIRQELDDARRLREEAQAMLADYQRRAREAEEEAKSIVDQARREAEALEAETELKLKDNLERRTRLAEEKIARAEAQAISEVRSKAIDAAVAAAEAILRNKTSGQSGNELVQDSIRKLSNRLN</sequence>
<name>A0A0D6JKD6_9HYPH</name>
<dbReference type="GO" id="GO:0046933">
    <property type="term" value="F:proton-transporting ATP synthase activity, rotational mechanism"/>
    <property type="evidence" value="ECO:0007669"/>
    <property type="project" value="UniProtKB-UniRule"/>
</dbReference>
<evidence type="ECO:0000256" key="11">
    <source>
        <dbReference type="ARBA" id="ARBA00023310"/>
    </source>
</evidence>
<keyword evidence="6 15" id="KW-0812">Transmembrane</keyword>
<evidence type="ECO:0000256" key="7">
    <source>
        <dbReference type="ARBA" id="ARBA00022781"/>
    </source>
</evidence>
<dbReference type="GO" id="GO:0005886">
    <property type="term" value="C:plasma membrane"/>
    <property type="evidence" value="ECO:0007669"/>
    <property type="project" value="UniProtKB-SubCell"/>
</dbReference>
<accession>A0A0D6JKD6</accession>
<evidence type="ECO:0000256" key="4">
    <source>
        <dbReference type="ARBA" id="ARBA00022475"/>
    </source>
</evidence>
<proteinExistence type="inferred from homology"/>
<keyword evidence="9 15" id="KW-0406">Ion transport</keyword>
<protein>
    <recommendedName>
        <fullName evidence="15">ATP synthase subunit b</fullName>
    </recommendedName>
    <alternativeName>
        <fullName evidence="15">ATP synthase F(0) sector subunit b</fullName>
    </alternativeName>
    <alternativeName>
        <fullName evidence="15">ATPase subunit I</fullName>
    </alternativeName>
    <alternativeName>
        <fullName evidence="15">F-type ATPase subunit b</fullName>
        <shortName evidence="15">F-ATPase subunit b</shortName>
    </alternativeName>
</protein>